<protein>
    <submittedName>
        <fullName evidence="5">AAA_12 domain-containing protein</fullName>
    </submittedName>
</protein>
<accession>A0A8R1YBZ0</accession>
<evidence type="ECO:0000313" key="5">
    <source>
        <dbReference type="EnsemblMetazoa" id="PPA13399.1"/>
    </source>
</evidence>
<dbReference type="AlphaFoldDB" id="A0A2A6CV70"/>
<name>A0A2A6CV70_PRIPA</name>
<dbReference type="GO" id="GO:0016787">
    <property type="term" value="F:hydrolase activity"/>
    <property type="evidence" value="ECO:0007669"/>
    <property type="project" value="UniProtKB-KW"/>
</dbReference>
<dbReference type="GO" id="GO:0005524">
    <property type="term" value="F:ATP binding"/>
    <property type="evidence" value="ECO:0007669"/>
    <property type="project" value="UniProtKB-KW"/>
</dbReference>
<dbReference type="Gene3D" id="3.40.50.300">
    <property type="entry name" value="P-loop containing nucleotide triphosphate hydrolases"/>
    <property type="match status" value="2"/>
</dbReference>
<dbReference type="SUPFAM" id="SSF52540">
    <property type="entry name" value="P-loop containing nucleoside triphosphate hydrolases"/>
    <property type="match status" value="1"/>
</dbReference>
<reference evidence="5" key="2">
    <citation type="submission" date="2022-06" db="UniProtKB">
        <authorList>
            <consortium name="EnsemblMetazoa"/>
        </authorList>
    </citation>
    <scope>IDENTIFICATION</scope>
    <source>
        <strain evidence="5">PS312</strain>
    </source>
</reference>
<dbReference type="GO" id="GO:0043139">
    <property type="term" value="F:5'-3' DNA helicase activity"/>
    <property type="evidence" value="ECO:0000318"/>
    <property type="project" value="GO_Central"/>
</dbReference>
<dbReference type="EnsemblMetazoa" id="PPA13399.1">
    <property type="protein sequence ID" value="PPA13399.1"/>
    <property type="gene ID" value="WBGene00102953"/>
</dbReference>
<keyword evidence="3" id="KW-0347">Helicase</keyword>
<evidence type="ECO:0000256" key="4">
    <source>
        <dbReference type="ARBA" id="ARBA00022840"/>
    </source>
</evidence>
<reference evidence="6" key="1">
    <citation type="journal article" date="2008" name="Nat. Genet.">
        <title>The Pristionchus pacificus genome provides a unique perspective on nematode lifestyle and parasitism.</title>
        <authorList>
            <person name="Dieterich C."/>
            <person name="Clifton S.W."/>
            <person name="Schuster L.N."/>
            <person name="Chinwalla A."/>
            <person name="Delehaunty K."/>
            <person name="Dinkelacker I."/>
            <person name="Fulton L."/>
            <person name="Fulton R."/>
            <person name="Godfrey J."/>
            <person name="Minx P."/>
            <person name="Mitreva M."/>
            <person name="Roeseler W."/>
            <person name="Tian H."/>
            <person name="Witte H."/>
            <person name="Yang S.P."/>
            <person name="Wilson R.K."/>
            <person name="Sommer R.J."/>
        </authorList>
    </citation>
    <scope>NUCLEOTIDE SEQUENCE [LARGE SCALE GENOMIC DNA]</scope>
    <source>
        <strain evidence="6">PS312</strain>
    </source>
</reference>
<evidence type="ECO:0000256" key="2">
    <source>
        <dbReference type="ARBA" id="ARBA00022801"/>
    </source>
</evidence>
<evidence type="ECO:0000313" key="6">
    <source>
        <dbReference type="Proteomes" id="UP000005239"/>
    </source>
</evidence>
<keyword evidence="6" id="KW-1185">Reference proteome</keyword>
<dbReference type="OrthoDB" id="6513042at2759"/>
<proteinExistence type="predicted"/>
<evidence type="ECO:0000256" key="3">
    <source>
        <dbReference type="ARBA" id="ARBA00022806"/>
    </source>
</evidence>
<dbReference type="Proteomes" id="UP000005239">
    <property type="component" value="Unassembled WGS sequence"/>
</dbReference>
<dbReference type="InterPro" id="IPR027417">
    <property type="entry name" value="P-loop_NTPase"/>
</dbReference>
<gene>
    <name evidence="5" type="primary">WBGene00102953</name>
</gene>
<dbReference type="Pfam" id="PF13087">
    <property type="entry name" value="AAA_12"/>
    <property type="match status" value="1"/>
</dbReference>
<keyword evidence="4" id="KW-0067">ATP-binding</keyword>
<evidence type="ECO:0000256" key="1">
    <source>
        <dbReference type="ARBA" id="ARBA00022741"/>
    </source>
</evidence>
<accession>A0A2A6CV70</accession>
<keyword evidence="2" id="KW-0378">Hydrolase</keyword>
<dbReference type="PANTHER" id="PTHR43788">
    <property type="entry name" value="DNA2/NAM7 HELICASE FAMILY MEMBER"/>
    <property type="match status" value="1"/>
</dbReference>
<organism evidence="5 6">
    <name type="scientific">Pristionchus pacificus</name>
    <name type="common">Parasitic nematode worm</name>
    <dbReference type="NCBI Taxonomy" id="54126"/>
    <lineage>
        <taxon>Eukaryota</taxon>
        <taxon>Metazoa</taxon>
        <taxon>Ecdysozoa</taxon>
        <taxon>Nematoda</taxon>
        <taxon>Chromadorea</taxon>
        <taxon>Rhabditida</taxon>
        <taxon>Rhabditina</taxon>
        <taxon>Diplogasteromorpha</taxon>
        <taxon>Diplogasteroidea</taxon>
        <taxon>Neodiplogasteridae</taxon>
        <taxon>Pristionchus</taxon>
    </lineage>
</organism>
<dbReference type="InterPro" id="IPR050534">
    <property type="entry name" value="Coronavir_polyprotein_1ab"/>
</dbReference>
<dbReference type="PANTHER" id="PTHR43788:SF16">
    <property type="entry name" value="HELICASE WITH ZINC FINGER 2"/>
    <property type="match status" value="1"/>
</dbReference>
<dbReference type="InterPro" id="IPR041679">
    <property type="entry name" value="DNA2/NAM7-like_C"/>
</dbReference>
<sequence length="712" mass="79950">MSDLTGPEGPPNISDEPNNTRFIAYILEKHLNGDVTYMTATSRDFFIAKNARCPEDLEAGHLYCLEFAHSGQGVFTPLSSRALKAYTRRELNTYIGNTFDSIFIRSLMLGVNALNYTKYAATIKELEPLVIRMLKRPEIPEEFTEARFISESGDLVEVFVDEVAVFEEHLELHCSNKNYQISGLHKNCRLLYYPEQELPPDLTTRIVDELYRGSRPIVNQALIERLYGDADSFSHTKSDTTLLTFLTRAGQLLTLTAAQSEVVRRLMQSTEQCPALAIAGCPGSGKSLLVSLAAIAYRMAGLPGLQLALAPNRIALMHIEQALVSLRTTNCCFIRMEELDELGASQLSIMNHPDKENNAYIGMLARMKRGYALAREEEKAQIREYYPVLYGRALAVAEPDIILSTNDQALKMSLHKSPIFQRAVSRVLVDESNQVPEATLISLISCFPERPMFAFFYDEQQLGPSGFVKGSIPSLLAASSIPKVLQRKRNIATVKLTETFRHRAHSMPYAPPFYPRGIMPRAKLSQNCLDLTGLTPSTQGIYRSCVLIDVAEWQAIPSGTDWINDYEIRTLMHTVSWLQEVGRDQDSVLIITMFEAQRLLAKAHLPHGYEVVTIEEAQGREADVVIVLTTLDHSSSMDSHFRNKSACVVATSRHREGLVLIGKEEVLATIDPWSRLLERGFFFTVEIRGDSENELVEDRLDLLNFEVDSDVV</sequence>
<keyword evidence="1" id="KW-0547">Nucleotide-binding</keyword>